<dbReference type="SUPFAM" id="SSF48726">
    <property type="entry name" value="Immunoglobulin"/>
    <property type="match status" value="4"/>
</dbReference>
<evidence type="ECO:0000256" key="7">
    <source>
        <dbReference type="SAM" id="SignalP"/>
    </source>
</evidence>
<gene>
    <name evidence="10" type="ORF">CUNI_LOCUS3125</name>
</gene>
<feature type="transmembrane region" description="Helical" evidence="6">
    <location>
        <begin position="680"/>
        <end position="703"/>
    </location>
</feature>
<dbReference type="PROSITE" id="PS50853">
    <property type="entry name" value="FN3"/>
    <property type="match status" value="1"/>
</dbReference>
<evidence type="ECO:0000259" key="9">
    <source>
        <dbReference type="PROSITE" id="PS50853"/>
    </source>
</evidence>
<dbReference type="GO" id="GO:0005886">
    <property type="term" value="C:plasma membrane"/>
    <property type="evidence" value="ECO:0007669"/>
    <property type="project" value="TreeGrafter"/>
</dbReference>
<feature type="non-terminal residue" evidence="10">
    <location>
        <position position="766"/>
    </location>
</feature>
<dbReference type="InterPro" id="IPR051275">
    <property type="entry name" value="Cell_adhesion_signaling"/>
</dbReference>
<dbReference type="InterPro" id="IPR013783">
    <property type="entry name" value="Ig-like_fold"/>
</dbReference>
<keyword evidence="7" id="KW-0732">Signal</keyword>
<protein>
    <submittedName>
        <fullName evidence="10">Uncharacterized protein</fullName>
    </submittedName>
</protein>
<name>A0A8S3YKJ2_9EUPU</name>
<feature type="domain" description="Ig-like" evidence="8">
    <location>
        <begin position="250"/>
        <end position="348"/>
    </location>
</feature>
<keyword evidence="6" id="KW-1133">Transmembrane helix</keyword>
<dbReference type="InterPro" id="IPR003599">
    <property type="entry name" value="Ig_sub"/>
</dbReference>
<dbReference type="OrthoDB" id="6161934at2759"/>
<accession>A0A8S3YKJ2</accession>
<evidence type="ECO:0000313" key="10">
    <source>
        <dbReference type="EMBL" id="CAG5117567.1"/>
    </source>
</evidence>
<dbReference type="GO" id="GO:0098609">
    <property type="term" value="P:cell-cell adhesion"/>
    <property type="evidence" value="ECO:0007669"/>
    <property type="project" value="TreeGrafter"/>
</dbReference>
<dbReference type="InterPro" id="IPR036116">
    <property type="entry name" value="FN3_sf"/>
</dbReference>
<dbReference type="Gene3D" id="2.60.40.10">
    <property type="entry name" value="Immunoglobulins"/>
    <property type="match status" value="5"/>
</dbReference>
<dbReference type="SUPFAM" id="SSF49265">
    <property type="entry name" value="Fibronectin type III"/>
    <property type="match status" value="1"/>
</dbReference>
<dbReference type="Pfam" id="PF00041">
    <property type="entry name" value="fn3"/>
    <property type="match status" value="1"/>
</dbReference>
<dbReference type="InterPro" id="IPR036179">
    <property type="entry name" value="Ig-like_dom_sf"/>
</dbReference>
<dbReference type="GO" id="GO:0050839">
    <property type="term" value="F:cell adhesion molecule binding"/>
    <property type="evidence" value="ECO:0007669"/>
    <property type="project" value="TreeGrafter"/>
</dbReference>
<dbReference type="InterPro" id="IPR003961">
    <property type="entry name" value="FN3_dom"/>
</dbReference>
<dbReference type="SMART" id="SM00408">
    <property type="entry name" value="IGc2"/>
    <property type="match status" value="2"/>
</dbReference>
<feature type="signal peptide" evidence="7">
    <location>
        <begin position="1"/>
        <end position="29"/>
    </location>
</feature>
<evidence type="ECO:0000256" key="1">
    <source>
        <dbReference type="ARBA" id="ARBA00004479"/>
    </source>
</evidence>
<keyword evidence="5" id="KW-0393">Immunoglobulin domain</keyword>
<feature type="domain" description="Fibronectin type-III" evidence="9">
    <location>
        <begin position="576"/>
        <end position="674"/>
    </location>
</feature>
<keyword evidence="11" id="KW-1185">Reference proteome</keyword>
<dbReference type="SMART" id="SM00060">
    <property type="entry name" value="FN3"/>
    <property type="match status" value="1"/>
</dbReference>
<reference evidence="10" key="1">
    <citation type="submission" date="2021-04" db="EMBL/GenBank/DDBJ databases">
        <authorList>
            <consortium name="Molecular Ecology Group"/>
        </authorList>
    </citation>
    <scope>NUCLEOTIDE SEQUENCE</scope>
</reference>
<dbReference type="EMBL" id="CAJHNH020000424">
    <property type="protein sequence ID" value="CAG5117567.1"/>
    <property type="molecule type" value="Genomic_DNA"/>
</dbReference>
<evidence type="ECO:0000256" key="2">
    <source>
        <dbReference type="ARBA" id="ARBA00023136"/>
    </source>
</evidence>
<evidence type="ECO:0000313" key="11">
    <source>
        <dbReference type="Proteomes" id="UP000678393"/>
    </source>
</evidence>
<feature type="chain" id="PRO_5035927027" evidence="7">
    <location>
        <begin position="30"/>
        <end position="766"/>
    </location>
</feature>
<proteinExistence type="predicted"/>
<comment type="subcellular location">
    <subcellularLocation>
        <location evidence="1">Membrane</location>
        <topology evidence="1">Single-pass type I membrane protein</topology>
    </subcellularLocation>
</comment>
<dbReference type="InterPro" id="IPR013106">
    <property type="entry name" value="Ig_V-set"/>
</dbReference>
<keyword evidence="2 6" id="KW-0472">Membrane</keyword>
<sequence length="766" mass="84666">MEYSWGTVVSVTLLTTVLLSQDFLPGADARVQDPVITVESTSVTLTILIPNSDLAKSASYITLRHDTESQLGLTDVVFLMNNVSRIKDIYGDRLSVTRTGNSVALSLKNVSAADAGTYRCFSSSSNVVIPNCGQLLIVVRKPNPPTVKVLPLSGVLVGSDLHLVCETHSTSLPPSHRLTPEIFWYDHQGQNVHPSERDRRIHVNSESQLVIRSLRRTDQQLKFYCISADDTGGVVARMMSDPSDMFAVTPQYKPTAEDFRLSPVFESDDVMKRVIGQQVSYRCDADCQPPCDIMWLYKPFGGLAGIGEVTNLADKKVLSLDVSRINEGLYRCKAENRHGVINKTFYLEALYIGNPTTLVNEQEVSSLRLLEDSHVDLSCVFDSNPGPLVTWSSPSKGILSAQTATGPRERMASNGIYQRVYTSNQSLSHLRCEHTGVYTCDGRNNVSAGQGRILLTIMCPPSSAGVPGLELLPEYVWDIPHALTITFVIRALPEPDITRIFSVIRGHSRKEEIPRDFVISKSKMYEGKPHLTRFTLTSRRNLDLRDDGRVLAVTVESSEFTKEFLFTIRPRGIPGEVVNLTAWDVNHDSLMLSWTPGFNGGEVQTFLVELRVKGSSQWMLFISNIPDPAAGKWVTVQVGSLVSGTSYIVRVTAVNRLGSTSAEIEVTTLAAPDESLGSGAVAGIVLLALVIIAVIIVIIYCIVCRRRQQGDYSSDDEETETRKSMLPKQISNLLTWKTCRTAQDADDTWPSEDCWLGTWPRMSTVL</sequence>
<evidence type="ECO:0000256" key="4">
    <source>
        <dbReference type="ARBA" id="ARBA00023180"/>
    </source>
</evidence>
<comment type="caution">
    <text evidence="10">The sequence shown here is derived from an EMBL/GenBank/DDBJ whole genome shotgun (WGS) entry which is preliminary data.</text>
</comment>
<evidence type="ECO:0000256" key="6">
    <source>
        <dbReference type="SAM" id="Phobius"/>
    </source>
</evidence>
<feature type="domain" description="Ig-like" evidence="8">
    <location>
        <begin position="355"/>
        <end position="456"/>
    </location>
</feature>
<dbReference type="PANTHER" id="PTHR11640:SF31">
    <property type="entry name" value="IRREGULAR CHIASM C-ROUGHEST PROTEIN-RELATED"/>
    <property type="match status" value="1"/>
</dbReference>
<keyword evidence="4" id="KW-0325">Glycoprotein</keyword>
<dbReference type="PROSITE" id="PS50835">
    <property type="entry name" value="IG_LIKE"/>
    <property type="match status" value="3"/>
</dbReference>
<organism evidence="10 11">
    <name type="scientific">Candidula unifasciata</name>
    <dbReference type="NCBI Taxonomy" id="100452"/>
    <lineage>
        <taxon>Eukaryota</taxon>
        <taxon>Metazoa</taxon>
        <taxon>Spiralia</taxon>
        <taxon>Lophotrochozoa</taxon>
        <taxon>Mollusca</taxon>
        <taxon>Gastropoda</taxon>
        <taxon>Heterobranchia</taxon>
        <taxon>Euthyneura</taxon>
        <taxon>Panpulmonata</taxon>
        <taxon>Eupulmonata</taxon>
        <taxon>Stylommatophora</taxon>
        <taxon>Helicina</taxon>
        <taxon>Helicoidea</taxon>
        <taxon>Geomitridae</taxon>
        <taxon>Candidula</taxon>
    </lineage>
</organism>
<dbReference type="Proteomes" id="UP000678393">
    <property type="component" value="Unassembled WGS sequence"/>
</dbReference>
<dbReference type="InterPro" id="IPR007110">
    <property type="entry name" value="Ig-like_dom"/>
</dbReference>
<evidence type="ECO:0000256" key="5">
    <source>
        <dbReference type="ARBA" id="ARBA00023319"/>
    </source>
</evidence>
<dbReference type="GO" id="GO:0005911">
    <property type="term" value="C:cell-cell junction"/>
    <property type="evidence" value="ECO:0007669"/>
    <property type="project" value="TreeGrafter"/>
</dbReference>
<dbReference type="SMART" id="SM00409">
    <property type="entry name" value="IG"/>
    <property type="match status" value="4"/>
</dbReference>
<evidence type="ECO:0000256" key="3">
    <source>
        <dbReference type="ARBA" id="ARBA00023157"/>
    </source>
</evidence>
<dbReference type="InterPro" id="IPR003598">
    <property type="entry name" value="Ig_sub2"/>
</dbReference>
<dbReference type="PANTHER" id="PTHR11640">
    <property type="entry name" value="NEPHRIN"/>
    <property type="match status" value="1"/>
</dbReference>
<keyword evidence="6" id="KW-0812">Transmembrane</keyword>
<dbReference type="Pfam" id="PF07686">
    <property type="entry name" value="V-set"/>
    <property type="match status" value="1"/>
</dbReference>
<keyword evidence="3" id="KW-1015">Disulfide bond</keyword>
<feature type="domain" description="Ig-like" evidence="8">
    <location>
        <begin position="145"/>
        <end position="240"/>
    </location>
</feature>
<dbReference type="AlphaFoldDB" id="A0A8S3YKJ2"/>
<dbReference type="CDD" id="cd00063">
    <property type="entry name" value="FN3"/>
    <property type="match status" value="1"/>
</dbReference>
<evidence type="ECO:0000259" key="8">
    <source>
        <dbReference type="PROSITE" id="PS50835"/>
    </source>
</evidence>